<dbReference type="PANTHER" id="PTHR11552">
    <property type="entry name" value="GLUCOSE-METHANOL-CHOLINE GMC OXIDOREDUCTASE"/>
    <property type="match status" value="1"/>
</dbReference>
<proteinExistence type="inferred from homology"/>
<dbReference type="SUPFAM" id="SSF54373">
    <property type="entry name" value="FAD-linked reductases, C-terminal domain"/>
    <property type="match status" value="1"/>
</dbReference>
<organism evidence="3 4">
    <name type="scientific">Caerostris extrusa</name>
    <name type="common">Bark spider</name>
    <name type="synonym">Caerostris bankana</name>
    <dbReference type="NCBI Taxonomy" id="172846"/>
    <lineage>
        <taxon>Eukaryota</taxon>
        <taxon>Metazoa</taxon>
        <taxon>Ecdysozoa</taxon>
        <taxon>Arthropoda</taxon>
        <taxon>Chelicerata</taxon>
        <taxon>Arachnida</taxon>
        <taxon>Araneae</taxon>
        <taxon>Araneomorphae</taxon>
        <taxon>Entelegynae</taxon>
        <taxon>Araneoidea</taxon>
        <taxon>Araneidae</taxon>
        <taxon>Caerostris</taxon>
    </lineage>
</organism>
<dbReference type="GO" id="GO:0016614">
    <property type="term" value="F:oxidoreductase activity, acting on CH-OH group of donors"/>
    <property type="evidence" value="ECO:0007669"/>
    <property type="project" value="InterPro"/>
</dbReference>
<dbReference type="PANTHER" id="PTHR11552:SF227">
    <property type="entry name" value="GLUCOSE DEHYDROGENASE [FAD, QUINONE]-LIKE PROTEIN"/>
    <property type="match status" value="1"/>
</dbReference>
<evidence type="ECO:0000256" key="1">
    <source>
        <dbReference type="ARBA" id="ARBA00010790"/>
    </source>
</evidence>
<dbReference type="InterPro" id="IPR036188">
    <property type="entry name" value="FAD/NAD-bd_sf"/>
</dbReference>
<accession>A0AAV4QVS2</accession>
<name>A0AAV4QVS2_CAEEX</name>
<evidence type="ECO:0000313" key="3">
    <source>
        <dbReference type="EMBL" id="GIY13345.1"/>
    </source>
</evidence>
<dbReference type="InterPro" id="IPR007867">
    <property type="entry name" value="GMC_OxRtase_C"/>
</dbReference>
<evidence type="ECO:0000313" key="4">
    <source>
        <dbReference type="Proteomes" id="UP001054945"/>
    </source>
</evidence>
<dbReference type="Gene3D" id="3.30.560.10">
    <property type="entry name" value="Glucose Oxidase, domain 3"/>
    <property type="match status" value="1"/>
</dbReference>
<protein>
    <submittedName>
        <fullName evidence="3">Glucose dehydrogenase</fullName>
    </submittedName>
</protein>
<dbReference type="InterPro" id="IPR012132">
    <property type="entry name" value="GMC_OxRdtase"/>
</dbReference>
<dbReference type="AlphaFoldDB" id="A0AAV4QVS2"/>
<dbReference type="GO" id="GO:0050660">
    <property type="term" value="F:flavin adenine dinucleotide binding"/>
    <property type="evidence" value="ECO:0007669"/>
    <property type="project" value="InterPro"/>
</dbReference>
<dbReference type="Gene3D" id="3.50.50.60">
    <property type="entry name" value="FAD/NAD(P)-binding domain"/>
    <property type="match status" value="1"/>
</dbReference>
<feature type="domain" description="Glucose-methanol-choline oxidoreductase C-terminal" evidence="2">
    <location>
        <begin position="59"/>
        <end position="169"/>
    </location>
</feature>
<dbReference type="EMBL" id="BPLR01006919">
    <property type="protein sequence ID" value="GIY13345.1"/>
    <property type="molecule type" value="Genomic_DNA"/>
</dbReference>
<keyword evidence="4" id="KW-1185">Reference proteome</keyword>
<comment type="caution">
    <text evidence="3">The sequence shown here is derived from an EMBL/GenBank/DDBJ whole genome shotgun (WGS) entry which is preliminary data.</text>
</comment>
<dbReference type="Pfam" id="PF05199">
    <property type="entry name" value="GMC_oxred_C"/>
    <property type="match status" value="1"/>
</dbReference>
<dbReference type="Proteomes" id="UP001054945">
    <property type="component" value="Unassembled WGS sequence"/>
</dbReference>
<evidence type="ECO:0000259" key="2">
    <source>
        <dbReference type="Pfam" id="PF05199"/>
    </source>
</evidence>
<sequence>MYSSLATSEMITINLYDGIVVKCFVFGGKGPLRRLVYKQVFESCSDSPVYICCVSPLQPKSRGTVRLRSSNPYDPPVIDPNYFEDQRDLQVQVEGLKNCNRFVRSEPMKKVGAKPLNIKFPGDEQCGSDEDCYLENMVKSFYIAYPQGVGTCKMGDPRDDTTVVDPSLRKESGKPTDEINFQMMQNLLEFKRLGDMQESIKYSCATPLSMLMRIFASSHGVKGIKRAESCGRICYANHAIGQPHTPLPSW</sequence>
<gene>
    <name evidence="3" type="primary">Gld_17</name>
    <name evidence="3" type="ORF">CEXT_599721</name>
</gene>
<reference evidence="3 4" key="1">
    <citation type="submission" date="2021-06" db="EMBL/GenBank/DDBJ databases">
        <title>Caerostris extrusa draft genome.</title>
        <authorList>
            <person name="Kono N."/>
            <person name="Arakawa K."/>
        </authorList>
    </citation>
    <scope>NUCLEOTIDE SEQUENCE [LARGE SCALE GENOMIC DNA]</scope>
</reference>
<comment type="similarity">
    <text evidence="1">Belongs to the GMC oxidoreductase family.</text>
</comment>